<evidence type="ECO:0000313" key="2">
    <source>
        <dbReference type="EMBL" id="EAL5338217.1"/>
    </source>
</evidence>
<name>A0A5Y9FAQ3_CAMJU</name>
<keyword evidence="2" id="KW-0808">Transferase</keyword>
<dbReference type="AlphaFoldDB" id="A0A5Y9FAQ3"/>
<reference evidence="2" key="1">
    <citation type="submission" date="2018-06" db="EMBL/GenBank/DDBJ databases">
        <authorList>
            <consortium name="PulseNet: The National Subtyping Network for Foodborne Disease Surveillance"/>
            <person name="Tarr C.L."/>
            <person name="Trees E."/>
            <person name="Katz L.S."/>
            <person name="Carleton-Romer H.A."/>
            <person name="Stroika S."/>
            <person name="Kucerova Z."/>
            <person name="Roache K.F."/>
            <person name="Sabol A.L."/>
            <person name="Besser J."/>
            <person name="Gerner-Smidt P."/>
        </authorList>
    </citation>
    <scope>NUCLEOTIDE SEQUENCE</scope>
    <source>
        <strain evidence="2">PNUSAC000074</strain>
    </source>
</reference>
<dbReference type="GO" id="GO:0016757">
    <property type="term" value="F:glycosyltransferase activity"/>
    <property type="evidence" value="ECO:0007669"/>
    <property type="project" value="UniProtKB-KW"/>
</dbReference>
<evidence type="ECO:0000256" key="1">
    <source>
        <dbReference type="SAM" id="Coils"/>
    </source>
</evidence>
<sequence>MSREIQEFIEKLKDWKNNFSIQDYDYTKYNCEVADIAKWQKENNVNELINFWNEKIKEDYFELKHPLYNKILTRAVFSCNVHNFFNWVFFIDIKNKNPFLLGQVNSCINFILVKNSIIILDEGWSNLYIGAIDHARDFICGSCLDLKYKGIGFGFTLQNTRPAHFFNHILNGFINIDNTKPVYGKNIFFKPKFLLYTEQKEGLVYFYPTTKMNTNLVPIFNYVYQESIRDCITLIDKDIFKEKYDLTIWLGLPGERRIWLEQIQGFANILKHFNKYFKKIKVYIDGMTAYDGERQDFPENKMLFNKIVNTTRELFLQEYNKNIIFTFEELQKLVDISTENEEKIIVFKSLAGYDYRTKICYCRDCNIAISDGGTTTFVPFIIFKKPGIIFCGHLNHINYANCILNDKRLQKVTGKDMFLQVDRKTYFNFSFHLSYEHIYNLAAEVLEELSAVGKLKVKNLKMHRLDVPPVELIAKQYELEQKLNIKFSIENVALFSELEKKIDTLALNNTAIINNANNTTLLIQNKDQYIHNLEQNIQNLNHQILFKTAKARIQNHLSYKLGQALIINSKSILGYIRMPYVLSYIKDKHRQEQKAYEEKIKDNPNLALPPLETYPDYNEALKEKECFTYKLGEALIKADKEWYKAGYVKFYFKDVPRLKREFGKR</sequence>
<proteinExistence type="predicted"/>
<keyword evidence="1" id="KW-0175">Coiled coil</keyword>
<organism evidence="2">
    <name type="scientific">Campylobacter jejuni</name>
    <dbReference type="NCBI Taxonomy" id="197"/>
    <lineage>
        <taxon>Bacteria</taxon>
        <taxon>Pseudomonadati</taxon>
        <taxon>Campylobacterota</taxon>
        <taxon>Epsilonproteobacteria</taxon>
        <taxon>Campylobacterales</taxon>
        <taxon>Campylobacteraceae</taxon>
        <taxon>Campylobacter</taxon>
    </lineage>
</organism>
<dbReference type="RefSeq" id="WP_002866670.1">
    <property type="nucleotide sequence ID" value="NZ_CAXXAU010000003.1"/>
</dbReference>
<comment type="caution">
    <text evidence="2">The sequence shown here is derived from an EMBL/GenBank/DDBJ whole genome shotgun (WGS) entry which is preliminary data.</text>
</comment>
<dbReference type="EMBL" id="AACOZQ010000005">
    <property type="protein sequence ID" value="EAL5338217.1"/>
    <property type="molecule type" value="Genomic_DNA"/>
</dbReference>
<feature type="coiled-coil region" evidence="1">
    <location>
        <begin position="523"/>
        <end position="550"/>
    </location>
</feature>
<gene>
    <name evidence="2" type="ORF">AA929_06150</name>
</gene>
<accession>A0A5Y9FAQ3</accession>
<keyword evidence="2" id="KW-0328">Glycosyltransferase</keyword>
<protein>
    <submittedName>
        <fullName evidence="2">Alpha-2,3-sialyltransferase</fullName>
    </submittedName>
</protein>